<dbReference type="GO" id="GO:0005665">
    <property type="term" value="C:RNA polymerase II, core complex"/>
    <property type="evidence" value="ECO:0007669"/>
    <property type="project" value="TreeGrafter"/>
</dbReference>
<dbReference type="InterPro" id="IPR035913">
    <property type="entry name" value="RPB5-like_sf"/>
</dbReference>
<sequence length="162" mass="18674">IIKALETTIEMLQYRGLDVSELETIKQLTPDAFSESLENSYLQNFTLKTNEYAIYLCREFNKDVITEIRPHTIVICLMKLKNQKIQSGVQVFYVDDLIVNITKNRLVPKHHLITDKVKIQEILTKLMADENQLPKISIDDPMAKFLGAQTGNLVRIIRNSPQ</sequence>
<evidence type="ECO:0000256" key="1">
    <source>
        <dbReference type="ARBA" id="ARBA00023163"/>
    </source>
</evidence>
<protein>
    <submittedName>
        <fullName evidence="3">DNA-directed RNA polymerases I</fullName>
    </submittedName>
</protein>
<dbReference type="GO" id="GO:0005736">
    <property type="term" value="C:RNA polymerase I complex"/>
    <property type="evidence" value="ECO:0007669"/>
    <property type="project" value="TreeGrafter"/>
</dbReference>
<dbReference type="PANTHER" id="PTHR10535">
    <property type="entry name" value="DNA-DIRECTED RNA POLYMERASES I, II, AND III SUBUNIT RPABC1"/>
    <property type="match status" value="1"/>
</dbReference>
<dbReference type="AlphaFoldDB" id="A0A146K6B2"/>
<dbReference type="GO" id="GO:0042797">
    <property type="term" value="P:tRNA transcription by RNA polymerase III"/>
    <property type="evidence" value="ECO:0007669"/>
    <property type="project" value="TreeGrafter"/>
</dbReference>
<dbReference type="PIRSF" id="PIRSF000747">
    <property type="entry name" value="RPB5"/>
    <property type="match status" value="1"/>
</dbReference>
<keyword evidence="3" id="KW-0240">DNA-directed RNA polymerase</keyword>
<dbReference type="GO" id="GO:0003899">
    <property type="term" value="F:DNA-directed RNA polymerase activity"/>
    <property type="evidence" value="ECO:0007669"/>
    <property type="project" value="InterPro"/>
</dbReference>
<dbReference type="GO" id="GO:0005666">
    <property type="term" value="C:RNA polymerase III complex"/>
    <property type="evidence" value="ECO:0007669"/>
    <property type="project" value="TreeGrafter"/>
</dbReference>
<evidence type="ECO:0000259" key="2">
    <source>
        <dbReference type="Pfam" id="PF01191"/>
    </source>
</evidence>
<dbReference type="InterPro" id="IPR000783">
    <property type="entry name" value="RNA_pol_subH/Rpb5_C"/>
</dbReference>
<dbReference type="GO" id="GO:0003677">
    <property type="term" value="F:DNA binding"/>
    <property type="evidence" value="ECO:0007669"/>
    <property type="project" value="InterPro"/>
</dbReference>
<evidence type="ECO:0000313" key="3">
    <source>
        <dbReference type="EMBL" id="JAP91176.1"/>
    </source>
</evidence>
<feature type="non-terminal residue" evidence="3">
    <location>
        <position position="162"/>
    </location>
</feature>
<reference evidence="3" key="1">
    <citation type="submission" date="2015-07" db="EMBL/GenBank/DDBJ databases">
        <title>Adaptation to a free-living lifestyle via gene acquisitions in the diplomonad Trepomonas sp. PC1.</title>
        <authorList>
            <person name="Xu F."/>
            <person name="Jerlstrom-Hultqvist J."/>
            <person name="Kolisko M."/>
            <person name="Simpson A.G.B."/>
            <person name="Roger A.J."/>
            <person name="Svard S.G."/>
            <person name="Andersson J.O."/>
        </authorList>
    </citation>
    <scope>NUCLEOTIDE SEQUENCE</scope>
    <source>
        <strain evidence="3">PC1</strain>
    </source>
</reference>
<gene>
    <name evidence="3" type="ORF">TPC1_17286</name>
</gene>
<feature type="non-terminal residue" evidence="3">
    <location>
        <position position="1"/>
    </location>
</feature>
<dbReference type="Pfam" id="PF01191">
    <property type="entry name" value="RNA_pol_Rpb5_C"/>
    <property type="match status" value="1"/>
</dbReference>
<dbReference type="InterPro" id="IPR014381">
    <property type="entry name" value="Arch_Rpo5/euc_Rpb5"/>
</dbReference>
<dbReference type="GO" id="GO:0006362">
    <property type="term" value="P:transcription elongation by RNA polymerase I"/>
    <property type="evidence" value="ECO:0007669"/>
    <property type="project" value="TreeGrafter"/>
</dbReference>
<organism evidence="3">
    <name type="scientific">Trepomonas sp. PC1</name>
    <dbReference type="NCBI Taxonomy" id="1076344"/>
    <lineage>
        <taxon>Eukaryota</taxon>
        <taxon>Metamonada</taxon>
        <taxon>Diplomonadida</taxon>
        <taxon>Hexamitidae</taxon>
        <taxon>Hexamitinae</taxon>
        <taxon>Trepomonas</taxon>
    </lineage>
</organism>
<accession>A0A146K6B2</accession>
<name>A0A146K6B2_9EUKA</name>
<dbReference type="EMBL" id="GDID01005430">
    <property type="protein sequence ID" value="JAP91176.1"/>
    <property type="molecule type" value="Transcribed_RNA"/>
</dbReference>
<dbReference type="PANTHER" id="PTHR10535:SF0">
    <property type="entry name" value="DNA-DIRECTED RNA POLYMERASES I, II, AND III SUBUNIT RPABC1"/>
    <property type="match status" value="1"/>
</dbReference>
<dbReference type="GO" id="GO:0006366">
    <property type="term" value="P:transcription by RNA polymerase II"/>
    <property type="evidence" value="ECO:0007669"/>
    <property type="project" value="TreeGrafter"/>
</dbReference>
<proteinExistence type="predicted"/>
<keyword evidence="1" id="KW-0804">Transcription</keyword>
<dbReference type="SUPFAM" id="SSF55287">
    <property type="entry name" value="RPB5-like RNA polymerase subunit"/>
    <property type="match status" value="1"/>
</dbReference>
<dbReference type="Gene3D" id="3.90.940.20">
    <property type="entry name" value="RPB5-like RNA polymerase subunit"/>
    <property type="match status" value="1"/>
</dbReference>
<feature type="domain" description="RNA polymerase subunit H/Rpb5 C-terminal" evidence="2">
    <location>
        <begin position="99"/>
        <end position="161"/>
    </location>
</feature>